<dbReference type="InterPro" id="IPR036465">
    <property type="entry name" value="vWFA_dom_sf"/>
</dbReference>
<evidence type="ECO:0000313" key="4">
    <source>
        <dbReference type="Proteomes" id="UP000239735"/>
    </source>
</evidence>
<dbReference type="Gene3D" id="3.40.50.410">
    <property type="entry name" value="von Willebrand factor, type A domain"/>
    <property type="match status" value="1"/>
</dbReference>
<evidence type="ECO:0000259" key="2">
    <source>
        <dbReference type="PROSITE" id="PS50234"/>
    </source>
</evidence>
<dbReference type="InterPro" id="IPR002035">
    <property type="entry name" value="VWF_A"/>
</dbReference>
<dbReference type="InterPro" id="IPR028087">
    <property type="entry name" value="Tad_N"/>
</dbReference>
<reference evidence="4" key="1">
    <citation type="submission" date="2018-02" db="EMBL/GenBank/DDBJ databases">
        <authorList>
            <person name="Hausmann B."/>
        </authorList>
    </citation>
    <scope>NUCLEOTIDE SEQUENCE [LARGE SCALE GENOMIC DNA]</scope>
    <source>
        <strain evidence="4">Peat soil MAG SbA5</strain>
    </source>
</reference>
<dbReference type="PROSITE" id="PS50234">
    <property type="entry name" value="VWFA"/>
    <property type="match status" value="1"/>
</dbReference>
<name>A0A2N9L7A1_9BACT</name>
<evidence type="ECO:0000313" key="3">
    <source>
        <dbReference type="EMBL" id="SPE19121.1"/>
    </source>
</evidence>
<dbReference type="AlphaFoldDB" id="A0A2N9L7A1"/>
<dbReference type="EMBL" id="OKRB01000076">
    <property type="protein sequence ID" value="SPE19121.1"/>
    <property type="molecule type" value="Genomic_DNA"/>
</dbReference>
<sequence>MHLIRGLNAAGKESGQILLWFALLLPLLLLFVGLGIDFGFGFLTKTELAKASDAVSLAVMRNLGQGESTATSIGQSMFALNYNANSKLNASAPTLSIAYSSDSYGDPVVNVATSAKINTFFIRLAGFKTLTVNDSSQATRPPVILSLVLDKSGSMNDNGGATALPSSVTDFLGYFINGTDRLGEISFSSIATQDVAISQTFQAPIKASVNSLSFAGATYAQGGLLDAQTQVQSVSSPPPNAVKVVVFFTDGWANTNQDTLSCGLVNYGGCSPVEQAVGWCSGVSYMSPTNGNPVSCKASTFPAQDPGLSNSINISDISTDAKYRAVQLADTMRAQGTTIYSIGLGDKIDETYLQELANDPASDQYNPSEPSGIAAFAPTASDLDTVFQTVASKILLRLTQ</sequence>
<dbReference type="SUPFAM" id="SSF53300">
    <property type="entry name" value="vWA-like"/>
    <property type="match status" value="1"/>
</dbReference>
<evidence type="ECO:0000256" key="1">
    <source>
        <dbReference type="SAM" id="Phobius"/>
    </source>
</evidence>
<dbReference type="Proteomes" id="UP000239735">
    <property type="component" value="Unassembled WGS sequence"/>
</dbReference>
<feature type="transmembrane region" description="Helical" evidence="1">
    <location>
        <begin position="17"/>
        <end position="43"/>
    </location>
</feature>
<dbReference type="Pfam" id="PF00092">
    <property type="entry name" value="VWA"/>
    <property type="match status" value="1"/>
</dbReference>
<gene>
    <name evidence="3" type="ORF">SBA5_200033</name>
</gene>
<organism evidence="3 4">
    <name type="scientific">Candidatus Sulfuritelmatomonas gaucii</name>
    <dbReference type="NCBI Taxonomy" id="2043161"/>
    <lineage>
        <taxon>Bacteria</taxon>
        <taxon>Pseudomonadati</taxon>
        <taxon>Acidobacteriota</taxon>
        <taxon>Terriglobia</taxon>
        <taxon>Terriglobales</taxon>
        <taxon>Acidobacteriaceae</taxon>
        <taxon>Candidatus Sulfuritelmatomonas</taxon>
    </lineage>
</organism>
<dbReference type="OrthoDB" id="9781333at2"/>
<keyword evidence="1" id="KW-1133">Transmembrane helix</keyword>
<proteinExistence type="predicted"/>
<dbReference type="Pfam" id="PF13400">
    <property type="entry name" value="Tad"/>
    <property type="match status" value="1"/>
</dbReference>
<dbReference type="SMART" id="SM00327">
    <property type="entry name" value="VWA"/>
    <property type="match status" value="1"/>
</dbReference>
<keyword evidence="1" id="KW-0812">Transmembrane</keyword>
<accession>A0A2N9L7A1</accession>
<keyword evidence="1" id="KW-0472">Membrane</keyword>
<feature type="domain" description="VWFA" evidence="2">
    <location>
        <begin position="144"/>
        <end position="394"/>
    </location>
</feature>
<protein>
    <recommendedName>
        <fullName evidence="2">VWFA domain-containing protein</fullName>
    </recommendedName>
</protein>